<dbReference type="FunFam" id="1.10.10.10:FF:000001">
    <property type="entry name" value="LysR family transcriptional regulator"/>
    <property type="match status" value="1"/>
</dbReference>
<dbReference type="AlphaFoldDB" id="A0A1V9EF14"/>
<comment type="similarity">
    <text evidence="1">Belongs to the LysR transcriptional regulatory family.</text>
</comment>
<dbReference type="PANTHER" id="PTHR30126:SF39">
    <property type="entry name" value="HTH-TYPE TRANSCRIPTIONAL REGULATOR CYSL"/>
    <property type="match status" value="1"/>
</dbReference>
<gene>
    <name evidence="6" type="ORF">A4H97_09815</name>
</gene>
<dbReference type="GO" id="GO:0003700">
    <property type="term" value="F:DNA-binding transcription factor activity"/>
    <property type="evidence" value="ECO:0007669"/>
    <property type="project" value="InterPro"/>
</dbReference>
<dbReference type="SUPFAM" id="SSF46785">
    <property type="entry name" value="Winged helix' DNA-binding domain"/>
    <property type="match status" value="1"/>
</dbReference>
<dbReference type="SUPFAM" id="SSF53850">
    <property type="entry name" value="Periplasmic binding protein-like II"/>
    <property type="match status" value="1"/>
</dbReference>
<organism evidence="6 7">
    <name type="scientific">Niastella yeongjuensis</name>
    <dbReference type="NCBI Taxonomy" id="354355"/>
    <lineage>
        <taxon>Bacteria</taxon>
        <taxon>Pseudomonadati</taxon>
        <taxon>Bacteroidota</taxon>
        <taxon>Chitinophagia</taxon>
        <taxon>Chitinophagales</taxon>
        <taxon>Chitinophagaceae</taxon>
        <taxon>Niastella</taxon>
    </lineage>
</organism>
<evidence type="ECO:0000313" key="6">
    <source>
        <dbReference type="EMBL" id="OQP44652.1"/>
    </source>
</evidence>
<dbReference type="PRINTS" id="PR00039">
    <property type="entry name" value="HTHLYSR"/>
</dbReference>
<dbReference type="InterPro" id="IPR000847">
    <property type="entry name" value="LysR_HTH_N"/>
</dbReference>
<dbReference type="Proteomes" id="UP000192610">
    <property type="component" value="Unassembled WGS sequence"/>
</dbReference>
<dbReference type="PROSITE" id="PS50931">
    <property type="entry name" value="HTH_LYSR"/>
    <property type="match status" value="1"/>
</dbReference>
<reference evidence="7" key="1">
    <citation type="submission" date="2016-04" db="EMBL/GenBank/DDBJ databases">
        <authorList>
            <person name="Chen L."/>
            <person name="Zhuang W."/>
            <person name="Wang G."/>
        </authorList>
    </citation>
    <scope>NUCLEOTIDE SEQUENCE [LARGE SCALE GENOMIC DNA]</scope>
    <source>
        <strain evidence="7">17621</strain>
    </source>
</reference>
<evidence type="ECO:0000259" key="5">
    <source>
        <dbReference type="PROSITE" id="PS50931"/>
    </source>
</evidence>
<dbReference type="Gene3D" id="1.10.10.10">
    <property type="entry name" value="Winged helix-like DNA-binding domain superfamily/Winged helix DNA-binding domain"/>
    <property type="match status" value="1"/>
</dbReference>
<keyword evidence="3" id="KW-0238">DNA-binding</keyword>
<evidence type="ECO:0000256" key="4">
    <source>
        <dbReference type="ARBA" id="ARBA00023163"/>
    </source>
</evidence>
<evidence type="ECO:0000256" key="2">
    <source>
        <dbReference type="ARBA" id="ARBA00023015"/>
    </source>
</evidence>
<dbReference type="InterPro" id="IPR036388">
    <property type="entry name" value="WH-like_DNA-bd_sf"/>
</dbReference>
<accession>A0A1V9EF14</accession>
<dbReference type="InterPro" id="IPR036390">
    <property type="entry name" value="WH_DNA-bd_sf"/>
</dbReference>
<feature type="domain" description="HTH lysR-type" evidence="5">
    <location>
        <begin position="6"/>
        <end position="58"/>
    </location>
</feature>
<dbReference type="EMBL" id="LVXG01000034">
    <property type="protein sequence ID" value="OQP44652.1"/>
    <property type="molecule type" value="Genomic_DNA"/>
</dbReference>
<evidence type="ECO:0000256" key="3">
    <source>
        <dbReference type="ARBA" id="ARBA00023125"/>
    </source>
</evidence>
<dbReference type="Gene3D" id="3.40.190.290">
    <property type="match status" value="1"/>
</dbReference>
<proteinExistence type="inferred from homology"/>
<dbReference type="RefSeq" id="WP_081202710.1">
    <property type="nucleotide sequence ID" value="NZ_FOCZ01000006.1"/>
</dbReference>
<dbReference type="InterPro" id="IPR005119">
    <property type="entry name" value="LysR_subst-bd"/>
</dbReference>
<keyword evidence="4" id="KW-0804">Transcription</keyword>
<keyword evidence="7" id="KW-1185">Reference proteome</keyword>
<evidence type="ECO:0000256" key="1">
    <source>
        <dbReference type="ARBA" id="ARBA00009437"/>
    </source>
</evidence>
<dbReference type="OrthoDB" id="9785745at2"/>
<keyword evidence="2" id="KW-0805">Transcription regulation</keyword>
<protein>
    <submittedName>
        <fullName evidence="6">Transcriptional regulator</fullName>
    </submittedName>
</protein>
<dbReference type="Pfam" id="PF03466">
    <property type="entry name" value="LysR_substrate"/>
    <property type="match status" value="1"/>
</dbReference>
<dbReference type="GO" id="GO:0000976">
    <property type="term" value="F:transcription cis-regulatory region binding"/>
    <property type="evidence" value="ECO:0007669"/>
    <property type="project" value="TreeGrafter"/>
</dbReference>
<dbReference type="Pfam" id="PF00126">
    <property type="entry name" value="HTH_1"/>
    <property type="match status" value="1"/>
</dbReference>
<evidence type="ECO:0000313" key="7">
    <source>
        <dbReference type="Proteomes" id="UP000192610"/>
    </source>
</evidence>
<dbReference type="STRING" id="354355.SAMN05660816_03578"/>
<dbReference type="CDD" id="cd08420">
    <property type="entry name" value="PBP2_CysL_like"/>
    <property type="match status" value="1"/>
</dbReference>
<comment type="caution">
    <text evidence="6">The sequence shown here is derived from an EMBL/GenBank/DDBJ whole genome shotgun (WGS) entry which is preliminary data.</text>
</comment>
<name>A0A1V9EF14_9BACT</name>
<sequence>MFDFRLKVFYTVARRLNFTKAAEELFITQPAVTKHIHEIESYYKTQLFERNGTRIKLTPAGAVLLEHAEQLFTIYRNIEFDLAAMNEHVQGTIRLGASTTVAQYVLPKYLALFKQKFPDINIALTASNTEHIENALTANKIDFGIIEGQSKRPQLKYTSFLKDEMVLCTRTGNPAIKKQTISLSALKELPLLMREQGSGSQEVIAAALKKAGIKIAQLNIEMVLESTESIKSYLGNSDSFAFLSVHSILKELKSNELAIIDIKELAIERYFYFVKQQGDNQPLPELFMKFITSNNLKL</sequence>
<dbReference type="PANTHER" id="PTHR30126">
    <property type="entry name" value="HTH-TYPE TRANSCRIPTIONAL REGULATOR"/>
    <property type="match status" value="1"/>
</dbReference>